<accession>A0AAN9G711</accession>
<protein>
    <recommendedName>
        <fullName evidence="1">ATP-dependent DNA helicase</fullName>
        <ecNumber evidence="1">5.6.2.3</ecNumber>
    </recommendedName>
</protein>
<dbReference type="EMBL" id="JBAMIC010000013">
    <property type="protein sequence ID" value="KAK7097307.1"/>
    <property type="molecule type" value="Genomic_DNA"/>
</dbReference>
<evidence type="ECO:0000259" key="2">
    <source>
        <dbReference type="Pfam" id="PF05970"/>
    </source>
</evidence>
<comment type="caution">
    <text evidence="3">The sequence shown here is derived from an EMBL/GenBank/DDBJ whole genome shotgun (WGS) entry which is preliminary data.</text>
</comment>
<keyword evidence="1" id="KW-0233">DNA recombination</keyword>
<evidence type="ECO:0000313" key="4">
    <source>
        <dbReference type="Proteomes" id="UP001374579"/>
    </source>
</evidence>
<comment type="cofactor">
    <cofactor evidence="1">
        <name>Mg(2+)</name>
        <dbReference type="ChEBI" id="CHEBI:18420"/>
    </cofactor>
</comment>
<evidence type="ECO:0000256" key="1">
    <source>
        <dbReference type="RuleBase" id="RU363044"/>
    </source>
</evidence>
<dbReference type="GO" id="GO:0005524">
    <property type="term" value="F:ATP binding"/>
    <property type="evidence" value="ECO:0007669"/>
    <property type="project" value="UniProtKB-KW"/>
</dbReference>
<feature type="domain" description="DNA helicase Pif1-like DEAD-box helicase" evidence="2">
    <location>
        <begin position="106"/>
        <end position="150"/>
    </location>
</feature>
<dbReference type="GO" id="GO:0006310">
    <property type="term" value="P:DNA recombination"/>
    <property type="evidence" value="ECO:0007669"/>
    <property type="project" value="UniProtKB-KW"/>
</dbReference>
<name>A0AAN9G711_9CAEN</name>
<comment type="similarity">
    <text evidence="1">Belongs to the helicase family.</text>
</comment>
<dbReference type="GO" id="GO:0043139">
    <property type="term" value="F:5'-3' DNA helicase activity"/>
    <property type="evidence" value="ECO:0007669"/>
    <property type="project" value="UniProtKB-EC"/>
</dbReference>
<keyword evidence="1" id="KW-0347">Helicase</keyword>
<dbReference type="Proteomes" id="UP001374579">
    <property type="component" value="Unassembled WGS sequence"/>
</dbReference>
<dbReference type="PANTHER" id="PTHR10492:SF57">
    <property type="entry name" value="ATP-DEPENDENT DNA HELICASE"/>
    <property type="match status" value="1"/>
</dbReference>
<keyword evidence="1" id="KW-0227">DNA damage</keyword>
<dbReference type="PANTHER" id="PTHR10492">
    <property type="match status" value="1"/>
</dbReference>
<gene>
    <name evidence="3" type="ORF">V1264_004307</name>
</gene>
<comment type="catalytic activity">
    <reaction evidence="1">
        <text>ATP + H2O = ADP + phosphate + H(+)</text>
        <dbReference type="Rhea" id="RHEA:13065"/>
        <dbReference type="ChEBI" id="CHEBI:15377"/>
        <dbReference type="ChEBI" id="CHEBI:15378"/>
        <dbReference type="ChEBI" id="CHEBI:30616"/>
        <dbReference type="ChEBI" id="CHEBI:43474"/>
        <dbReference type="ChEBI" id="CHEBI:456216"/>
        <dbReference type="EC" id="5.6.2.3"/>
    </reaction>
</comment>
<evidence type="ECO:0000313" key="3">
    <source>
        <dbReference type="EMBL" id="KAK7097307.1"/>
    </source>
</evidence>
<organism evidence="3 4">
    <name type="scientific">Littorina saxatilis</name>
    <dbReference type="NCBI Taxonomy" id="31220"/>
    <lineage>
        <taxon>Eukaryota</taxon>
        <taxon>Metazoa</taxon>
        <taxon>Spiralia</taxon>
        <taxon>Lophotrochozoa</taxon>
        <taxon>Mollusca</taxon>
        <taxon>Gastropoda</taxon>
        <taxon>Caenogastropoda</taxon>
        <taxon>Littorinimorpha</taxon>
        <taxon>Littorinoidea</taxon>
        <taxon>Littorinidae</taxon>
        <taxon>Littorina</taxon>
    </lineage>
</organism>
<keyword evidence="1" id="KW-0378">Hydrolase</keyword>
<dbReference type="InterPro" id="IPR027417">
    <property type="entry name" value="P-loop_NTPase"/>
</dbReference>
<keyword evidence="1" id="KW-0234">DNA repair</keyword>
<reference evidence="3 4" key="1">
    <citation type="submission" date="2024-02" db="EMBL/GenBank/DDBJ databases">
        <title>Chromosome-scale genome assembly of the rough periwinkle Littorina saxatilis.</title>
        <authorList>
            <person name="De Jode A."/>
            <person name="Faria R."/>
            <person name="Formenti G."/>
            <person name="Sims Y."/>
            <person name="Smith T.P."/>
            <person name="Tracey A."/>
            <person name="Wood J.M.D."/>
            <person name="Zagrodzka Z.B."/>
            <person name="Johannesson K."/>
            <person name="Butlin R.K."/>
            <person name="Leder E.H."/>
        </authorList>
    </citation>
    <scope>NUCLEOTIDE SEQUENCE [LARGE SCALE GENOMIC DNA]</scope>
    <source>
        <strain evidence="3">Snail1</strain>
        <tissue evidence="3">Muscle</tissue>
    </source>
</reference>
<keyword evidence="1" id="KW-0547">Nucleotide-binding</keyword>
<keyword evidence="4" id="KW-1185">Reference proteome</keyword>
<dbReference type="SUPFAM" id="SSF52540">
    <property type="entry name" value="P-loop containing nucleoside triphosphate hydrolases"/>
    <property type="match status" value="1"/>
</dbReference>
<proteinExistence type="inferred from homology"/>
<dbReference type="GO" id="GO:0016787">
    <property type="term" value="F:hydrolase activity"/>
    <property type="evidence" value="ECO:0007669"/>
    <property type="project" value="UniProtKB-KW"/>
</dbReference>
<dbReference type="AlphaFoldDB" id="A0AAN9G711"/>
<dbReference type="EC" id="5.6.2.3" evidence="1"/>
<dbReference type="GO" id="GO:0000723">
    <property type="term" value="P:telomere maintenance"/>
    <property type="evidence" value="ECO:0007669"/>
    <property type="project" value="InterPro"/>
</dbReference>
<dbReference type="GO" id="GO:0006281">
    <property type="term" value="P:DNA repair"/>
    <property type="evidence" value="ECO:0007669"/>
    <property type="project" value="UniProtKB-KW"/>
</dbReference>
<dbReference type="Pfam" id="PF05970">
    <property type="entry name" value="PIF1"/>
    <property type="match status" value="1"/>
</dbReference>
<sequence length="150" mass="16636">MLHNCELANPQELWDNHKESMAEDILHRAQLQNPQVQLAYTDNIFEAALVLLQDKVRSLGGSDLGTYGLPSPSPDPDEKLSKEVLAETSYNVEELADYIQENEPKLVPDQREAYTKITHSALTENGGIFFVDAPGGTGKTFLINLLLAKI</sequence>
<keyword evidence="1" id="KW-0067">ATP-binding</keyword>
<dbReference type="Gene3D" id="3.40.50.300">
    <property type="entry name" value="P-loop containing nucleotide triphosphate hydrolases"/>
    <property type="match status" value="1"/>
</dbReference>
<dbReference type="InterPro" id="IPR010285">
    <property type="entry name" value="DNA_helicase_pif1-like_DEAD"/>
</dbReference>